<comment type="caution">
    <text evidence="3">The sequence shown here is derived from an EMBL/GenBank/DDBJ whole genome shotgun (WGS) entry which is preliminary data.</text>
</comment>
<accession>A0A4Q2CXT9</accession>
<proteinExistence type="predicted"/>
<evidence type="ECO:0000256" key="2">
    <source>
        <dbReference type="SAM" id="Phobius"/>
    </source>
</evidence>
<reference evidence="3 4" key="1">
    <citation type="submission" date="2019-01" db="EMBL/GenBank/DDBJ databases">
        <title>Draft genome sequence of Psathyrella aberdarensis IHI B618.</title>
        <authorList>
            <person name="Buettner E."/>
            <person name="Kellner H."/>
        </authorList>
    </citation>
    <scope>NUCLEOTIDE SEQUENCE [LARGE SCALE GENOMIC DNA]</scope>
    <source>
        <strain evidence="3 4">IHI B618</strain>
    </source>
</reference>
<organism evidence="3 4">
    <name type="scientific">Candolleomyces aberdarensis</name>
    <dbReference type="NCBI Taxonomy" id="2316362"/>
    <lineage>
        <taxon>Eukaryota</taxon>
        <taxon>Fungi</taxon>
        <taxon>Dikarya</taxon>
        <taxon>Basidiomycota</taxon>
        <taxon>Agaricomycotina</taxon>
        <taxon>Agaricomycetes</taxon>
        <taxon>Agaricomycetidae</taxon>
        <taxon>Agaricales</taxon>
        <taxon>Agaricineae</taxon>
        <taxon>Psathyrellaceae</taxon>
        <taxon>Candolleomyces</taxon>
    </lineage>
</organism>
<sequence length="208" mass="22755">MQLLSVLPLLGVPNPETFDTIHFLLQQQALLLPAMCTSPGGTEFDAKGWIIFVRRAAAFPTLATVLAVALATPFSLVVGRKRGVFTLSATTVSILRHPILGPSRARDKPDPSELPPASPNSASPLLRPNSAQRSVLCGQPLNILVFQNLEGILPRCIICIDRTTSFSRMVRYLDASSAIRLLSVSIFLLLHVIASVPWAYRFFDPYMC</sequence>
<feature type="transmembrane region" description="Helical" evidence="2">
    <location>
        <begin position="178"/>
        <end position="200"/>
    </location>
</feature>
<name>A0A4Q2CXT9_9AGAR</name>
<evidence type="ECO:0000313" key="3">
    <source>
        <dbReference type="EMBL" id="RXW11583.1"/>
    </source>
</evidence>
<keyword evidence="2" id="KW-0812">Transmembrane</keyword>
<feature type="region of interest" description="Disordered" evidence="1">
    <location>
        <begin position="101"/>
        <end position="126"/>
    </location>
</feature>
<dbReference type="EMBL" id="SDEE01001774">
    <property type="protein sequence ID" value="RXW11583.1"/>
    <property type="molecule type" value="Genomic_DNA"/>
</dbReference>
<dbReference type="Proteomes" id="UP000290288">
    <property type="component" value="Unassembled WGS sequence"/>
</dbReference>
<evidence type="ECO:0000313" key="4">
    <source>
        <dbReference type="Proteomes" id="UP000290288"/>
    </source>
</evidence>
<keyword evidence="2" id="KW-0472">Membrane</keyword>
<keyword evidence="2" id="KW-1133">Transmembrane helix</keyword>
<protein>
    <submittedName>
        <fullName evidence="3">Uncharacterized protein</fullName>
    </submittedName>
</protein>
<gene>
    <name evidence="3" type="ORF">EST38_g14272</name>
</gene>
<dbReference type="AlphaFoldDB" id="A0A4Q2CXT9"/>
<keyword evidence="4" id="KW-1185">Reference proteome</keyword>
<feature type="transmembrane region" description="Helical" evidence="2">
    <location>
        <begin position="57"/>
        <end position="78"/>
    </location>
</feature>
<evidence type="ECO:0000256" key="1">
    <source>
        <dbReference type="SAM" id="MobiDB-lite"/>
    </source>
</evidence>